<dbReference type="SUPFAM" id="SSF50800">
    <property type="entry name" value="PK beta-barrel domain-like"/>
    <property type="match status" value="1"/>
</dbReference>
<dbReference type="InterPro" id="IPR001697">
    <property type="entry name" value="Pyr_Knase"/>
</dbReference>
<dbReference type="PATRIC" id="fig|281456.6.peg.3352"/>
<dbReference type="FunFam" id="3.50.30.10:FF:000004">
    <property type="entry name" value="Pyruvate kinase"/>
    <property type="match status" value="1"/>
</dbReference>
<dbReference type="AlphaFoldDB" id="A0A0L6VY78"/>
<dbReference type="EMBL" id="LGTE01000038">
    <property type="protein sequence ID" value="KNZ68287.1"/>
    <property type="molecule type" value="Genomic_DNA"/>
</dbReference>
<dbReference type="PROSITE" id="PS00110">
    <property type="entry name" value="PYRUVATE_KINASE"/>
    <property type="match status" value="1"/>
</dbReference>
<dbReference type="InterPro" id="IPR036637">
    <property type="entry name" value="Phosphohistidine_dom_sf"/>
</dbReference>
<dbReference type="NCBIfam" id="NF004491">
    <property type="entry name" value="PRK05826.1"/>
    <property type="match status" value="1"/>
</dbReference>
<accession>A0A0L6VY78</accession>
<keyword evidence="17 23" id="KW-0670">Pyruvate</keyword>
<evidence type="ECO:0000256" key="5">
    <source>
        <dbReference type="ARBA" id="ARBA00008663"/>
    </source>
</evidence>
<evidence type="ECO:0000256" key="16">
    <source>
        <dbReference type="ARBA" id="ARBA00023152"/>
    </source>
</evidence>
<dbReference type="GO" id="GO:0006950">
    <property type="term" value="P:response to stress"/>
    <property type="evidence" value="ECO:0007669"/>
    <property type="project" value="UniProtKB-ARBA"/>
</dbReference>
<comment type="pathway">
    <text evidence="3 19">Carbohydrate degradation; glycolysis; pyruvate from D-glyceraldehyde 3-phosphate: step 5/5.</text>
</comment>
<comment type="catalytic activity">
    <reaction evidence="19">
        <text>pyruvate + ATP = phosphoenolpyruvate + ADP + H(+)</text>
        <dbReference type="Rhea" id="RHEA:18157"/>
        <dbReference type="ChEBI" id="CHEBI:15361"/>
        <dbReference type="ChEBI" id="CHEBI:15378"/>
        <dbReference type="ChEBI" id="CHEBI:30616"/>
        <dbReference type="ChEBI" id="CHEBI:58702"/>
        <dbReference type="ChEBI" id="CHEBI:456216"/>
        <dbReference type="EC" id="2.7.1.40"/>
    </reaction>
</comment>
<dbReference type="Pfam" id="PF00391">
    <property type="entry name" value="PEP-utilizers"/>
    <property type="match status" value="1"/>
</dbReference>
<evidence type="ECO:0000256" key="9">
    <source>
        <dbReference type="ARBA" id="ARBA00022679"/>
    </source>
</evidence>
<evidence type="ECO:0000259" key="21">
    <source>
        <dbReference type="Pfam" id="PF00391"/>
    </source>
</evidence>
<evidence type="ECO:0000256" key="6">
    <source>
        <dbReference type="ARBA" id="ARBA00011881"/>
    </source>
</evidence>
<dbReference type="GO" id="GO:0030955">
    <property type="term" value="F:potassium ion binding"/>
    <property type="evidence" value="ECO:0007669"/>
    <property type="project" value="UniProtKB-UniRule"/>
</dbReference>
<evidence type="ECO:0000256" key="19">
    <source>
        <dbReference type="RuleBase" id="RU000504"/>
    </source>
</evidence>
<evidence type="ECO:0000259" key="22">
    <source>
        <dbReference type="Pfam" id="PF02887"/>
    </source>
</evidence>
<dbReference type="Gene3D" id="3.50.30.10">
    <property type="entry name" value="Phosphohistidine domain"/>
    <property type="match status" value="1"/>
</dbReference>
<reference evidence="24" key="1">
    <citation type="submission" date="2015-07" db="EMBL/GenBank/DDBJ databases">
        <title>Complete Genome of Thermincola ferriacetica strain Z-0001T.</title>
        <authorList>
            <person name="Lusk B."/>
            <person name="Badalamenti J.P."/>
            <person name="Parameswaran P."/>
            <person name="Bond D.R."/>
            <person name="Torres C.I."/>
        </authorList>
    </citation>
    <scope>NUCLEOTIDE SEQUENCE [LARGE SCALE GENOMIC DNA]</scope>
    <source>
        <strain evidence="24">Z-0001</strain>
    </source>
</reference>
<dbReference type="EC" id="2.7.1.40" evidence="7 18"/>
<dbReference type="Gene3D" id="2.40.33.10">
    <property type="entry name" value="PK beta-barrel domain-like"/>
    <property type="match status" value="1"/>
</dbReference>
<dbReference type="GO" id="GO:0004743">
    <property type="term" value="F:pyruvate kinase activity"/>
    <property type="evidence" value="ECO:0007669"/>
    <property type="project" value="UniProtKB-UniRule"/>
</dbReference>
<evidence type="ECO:0000256" key="4">
    <source>
        <dbReference type="ARBA" id="ARBA00006237"/>
    </source>
</evidence>
<keyword evidence="12 19" id="KW-0418">Kinase</keyword>
<keyword evidence="15" id="KW-0630">Potassium</keyword>
<evidence type="ECO:0000256" key="7">
    <source>
        <dbReference type="ARBA" id="ARBA00012142"/>
    </source>
</evidence>
<dbReference type="InterPro" id="IPR015813">
    <property type="entry name" value="Pyrv/PenolPyrv_kinase-like_dom"/>
</dbReference>
<dbReference type="FunFam" id="2.40.33.10:FF:000001">
    <property type="entry name" value="Pyruvate kinase"/>
    <property type="match status" value="1"/>
</dbReference>
<evidence type="ECO:0000256" key="13">
    <source>
        <dbReference type="ARBA" id="ARBA00022840"/>
    </source>
</evidence>
<evidence type="ECO:0000256" key="15">
    <source>
        <dbReference type="ARBA" id="ARBA00022958"/>
    </source>
</evidence>
<evidence type="ECO:0000256" key="1">
    <source>
        <dbReference type="ARBA" id="ARBA00001946"/>
    </source>
</evidence>
<comment type="subunit">
    <text evidence="6">Homotetramer.</text>
</comment>
<dbReference type="NCBIfam" id="NF004978">
    <property type="entry name" value="PRK06354.1"/>
    <property type="match status" value="1"/>
</dbReference>
<dbReference type="GO" id="GO:0005524">
    <property type="term" value="F:ATP binding"/>
    <property type="evidence" value="ECO:0007669"/>
    <property type="project" value="UniProtKB-KW"/>
</dbReference>
<dbReference type="Gene3D" id="3.20.20.60">
    <property type="entry name" value="Phosphoenolpyruvate-binding domains"/>
    <property type="match status" value="1"/>
</dbReference>
<evidence type="ECO:0000256" key="12">
    <source>
        <dbReference type="ARBA" id="ARBA00022777"/>
    </source>
</evidence>
<keyword evidence="16 19" id="KW-0324">Glycolysis</keyword>
<dbReference type="SUPFAM" id="SSF51621">
    <property type="entry name" value="Phosphoenolpyruvate/pyruvate domain"/>
    <property type="match status" value="1"/>
</dbReference>
<evidence type="ECO:0000256" key="8">
    <source>
        <dbReference type="ARBA" id="ARBA00018587"/>
    </source>
</evidence>
<dbReference type="SUPFAM" id="SSF52009">
    <property type="entry name" value="Phosphohistidine domain"/>
    <property type="match status" value="1"/>
</dbReference>
<dbReference type="InterPro" id="IPR015795">
    <property type="entry name" value="Pyrv_Knase_C"/>
</dbReference>
<evidence type="ECO:0000256" key="14">
    <source>
        <dbReference type="ARBA" id="ARBA00022842"/>
    </source>
</evidence>
<dbReference type="Pfam" id="PF02887">
    <property type="entry name" value="PK_C"/>
    <property type="match status" value="1"/>
</dbReference>
<feature type="domain" description="Pyruvate kinase C-terminal" evidence="22">
    <location>
        <begin position="355"/>
        <end position="468"/>
    </location>
</feature>
<keyword evidence="9 19" id="KW-0808">Transferase</keyword>
<proteinExistence type="inferred from homology"/>
<dbReference type="SUPFAM" id="SSF52935">
    <property type="entry name" value="PK C-terminal domain-like"/>
    <property type="match status" value="1"/>
</dbReference>
<evidence type="ECO:0000256" key="18">
    <source>
        <dbReference type="NCBIfam" id="TIGR01064"/>
    </source>
</evidence>
<comment type="cofactor">
    <cofactor evidence="1">
        <name>Mg(2+)</name>
        <dbReference type="ChEBI" id="CHEBI:18420"/>
    </cofactor>
</comment>
<evidence type="ECO:0000256" key="11">
    <source>
        <dbReference type="ARBA" id="ARBA00022741"/>
    </source>
</evidence>
<dbReference type="FunFam" id="3.20.20.60:FF:000001">
    <property type="entry name" value="Pyruvate kinase"/>
    <property type="match status" value="1"/>
</dbReference>
<dbReference type="Gene3D" id="3.40.1380.20">
    <property type="entry name" value="Pyruvate kinase, C-terminal domain"/>
    <property type="match status" value="1"/>
</dbReference>
<gene>
    <name evidence="23" type="ORF">Tfer_3186</name>
</gene>
<evidence type="ECO:0000256" key="17">
    <source>
        <dbReference type="ARBA" id="ARBA00023317"/>
    </source>
</evidence>
<dbReference type="PANTHER" id="PTHR11817">
    <property type="entry name" value="PYRUVATE KINASE"/>
    <property type="match status" value="1"/>
</dbReference>
<dbReference type="Proteomes" id="UP000037175">
    <property type="component" value="Unassembled WGS sequence"/>
</dbReference>
<comment type="cofactor">
    <cofactor evidence="2">
        <name>K(+)</name>
        <dbReference type="ChEBI" id="CHEBI:29103"/>
    </cofactor>
</comment>
<evidence type="ECO:0000256" key="2">
    <source>
        <dbReference type="ARBA" id="ARBA00001958"/>
    </source>
</evidence>
<dbReference type="InterPro" id="IPR018209">
    <property type="entry name" value="Pyrv_Knase_AS"/>
</dbReference>
<dbReference type="GO" id="GO:0016301">
    <property type="term" value="F:kinase activity"/>
    <property type="evidence" value="ECO:0007669"/>
    <property type="project" value="UniProtKB-KW"/>
</dbReference>
<comment type="caution">
    <text evidence="23">The sequence shown here is derived from an EMBL/GenBank/DDBJ whole genome shotgun (WGS) entry which is preliminary data.</text>
</comment>
<dbReference type="InterPro" id="IPR011037">
    <property type="entry name" value="Pyrv_Knase-like_insert_dom_sf"/>
</dbReference>
<feature type="domain" description="Pyruvate kinase barrel" evidence="20">
    <location>
        <begin position="1"/>
        <end position="322"/>
    </location>
</feature>
<keyword evidence="10" id="KW-0479">Metal-binding</keyword>
<dbReference type="InterPro" id="IPR040442">
    <property type="entry name" value="Pyrv_kinase-like_dom_sf"/>
</dbReference>
<dbReference type="InterPro" id="IPR008279">
    <property type="entry name" value="PEP-util_enz_mobile_dom"/>
</dbReference>
<evidence type="ECO:0000256" key="10">
    <source>
        <dbReference type="ARBA" id="ARBA00022723"/>
    </source>
</evidence>
<dbReference type="InterPro" id="IPR015806">
    <property type="entry name" value="Pyrv_Knase_insert_dom_sf"/>
</dbReference>
<dbReference type="InterPro" id="IPR015793">
    <property type="entry name" value="Pyrv_Knase_brl"/>
</dbReference>
<evidence type="ECO:0000313" key="24">
    <source>
        <dbReference type="Proteomes" id="UP000037175"/>
    </source>
</evidence>
<dbReference type="PRINTS" id="PR01050">
    <property type="entry name" value="PYRUVTKNASE"/>
</dbReference>
<dbReference type="GO" id="GO:0000287">
    <property type="term" value="F:magnesium ion binding"/>
    <property type="evidence" value="ECO:0007669"/>
    <property type="project" value="UniProtKB-UniRule"/>
</dbReference>
<dbReference type="NCBIfam" id="TIGR01064">
    <property type="entry name" value="pyruv_kin"/>
    <property type="match status" value="1"/>
</dbReference>
<sequence>MRKTKIVCTIGPASESVEKLVQLIEKGMNVARLNFSHGTHAEHLARVKNIREAAAKTGTVIAIMLDTKGPEIRTGVLKTEKIRLVNGRKIKLTPKEVEGTEELLSLSYPDLTKDVAPGDRILIADGLVELRVEKVVDDYVECLIVNGGEIGSRKNVNIPGVKVKLPSITEKDVEDINFAVEHGFDFIAASFVRTAGDVLAIRRILEEKDADISIIAKIESRQGMENIDEILKVADGIMVARGDLGVEIPTEEVPLVQKMIIEKCNRAGKPVITATQMLESMVHNPRPTRAEATDIANAIFDGTDAIMLSGETAAGEFPVEAVEIMARIAQRTEVALRYKELSIKREASPLRTVTDAISHATCTTAFDLGAAAIITSTKSGYTARMVSKYRPHAPIIAVTPKMSVVRKLNLVWGVYPLLVAETTGTDEMIAEAIQTSLAANLIKCGDLVVITAGVPVGVPGTTNLLKVHIVGDVVLRGAGIGARAVTGKVKIVKNAREALQRIEPGDIMVTNSTEKEFVPAIEKCAAIITEVGGLTSHAAIVGLNLGIPVVVGADGATSILEDGQTVTVDGMRGLVYRGAARVL</sequence>
<name>A0A0L6VY78_9FIRM</name>
<keyword evidence="13" id="KW-0067">ATP-binding</keyword>
<organism evidence="23 24">
    <name type="scientific">Thermincola ferriacetica</name>
    <dbReference type="NCBI Taxonomy" id="281456"/>
    <lineage>
        <taxon>Bacteria</taxon>
        <taxon>Bacillati</taxon>
        <taxon>Bacillota</taxon>
        <taxon>Clostridia</taxon>
        <taxon>Eubacteriales</taxon>
        <taxon>Thermincolaceae</taxon>
        <taxon>Thermincola</taxon>
    </lineage>
</organism>
<evidence type="ECO:0000313" key="23">
    <source>
        <dbReference type="EMBL" id="KNZ68287.1"/>
    </source>
</evidence>
<protein>
    <recommendedName>
        <fullName evidence="8 18">Pyruvate kinase</fullName>
        <ecNumber evidence="7 18">2.7.1.40</ecNumber>
    </recommendedName>
</protein>
<comment type="similarity">
    <text evidence="4">In the C-terminal section; belongs to the PEP-utilizing enzyme family.</text>
</comment>
<comment type="similarity">
    <text evidence="5 19">Belongs to the pyruvate kinase family.</text>
</comment>
<keyword evidence="14 19" id="KW-0460">Magnesium</keyword>
<dbReference type="Pfam" id="PF00224">
    <property type="entry name" value="PK"/>
    <property type="match status" value="1"/>
</dbReference>
<dbReference type="RefSeq" id="WP_052219109.1">
    <property type="nucleotide sequence ID" value="NZ_LGTE01000038.1"/>
</dbReference>
<evidence type="ECO:0000256" key="3">
    <source>
        <dbReference type="ARBA" id="ARBA00004997"/>
    </source>
</evidence>
<keyword evidence="24" id="KW-1185">Reference proteome</keyword>
<feature type="domain" description="PEP-utilising enzyme mobile" evidence="21">
    <location>
        <begin position="502"/>
        <end position="573"/>
    </location>
</feature>
<evidence type="ECO:0000259" key="20">
    <source>
        <dbReference type="Pfam" id="PF00224"/>
    </source>
</evidence>
<keyword evidence="11" id="KW-0547">Nucleotide-binding</keyword>
<dbReference type="InterPro" id="IPR036918">
    <property type="entry name" value="Pyrv_Knase_C_sf"/>
</dbReference>
<dbReference type="UniPathway" id="UPA00109">
    <property type="reaction ID" value="UER00188"/>
</dbReference>